<sequence length="111" mass="13155">MPKDQRIEFKLSAHEKSILQEKMQRWGFDNASEFLRCLIRSDDSLYLPVRSKLIYEINKIGANLNQITKHLNDKNQIHVMLLTDVAKIRNDLVVTRSSFEESVKLERKNRR</sequence>
<name>A0A8I1ANH0_BURCE</name>
<dbReference type="InterPro" id="IPR053842">
    <property type="entry name" value="NikA-like"/>
</dbReference>
<dbReference type="Pfam" id="PF21983">
    <property type="entry name" value="NikA-like"/>
    <property type="match status" value="1"/>
</dbReference>
<dbReference type="Proteomes" id="UP000645612">
    <property type="component" value="Unassembled WGS sequence"/>
</dbReference>
<organism evidence="1 2">
    <name type="scientific">Burkholderia cepacia</name>
    <name type="common">Pseudomonas cepacia</name>
    <dbReference type="NCBI Taxonomy" id="292"/>
    <lineage>
        <taxon>Bacteria</taxon>
        <taxon>Pseudomonadati</taxon>
        <taxon>Pseudomonadota</taxon>
        <taxon>Betaproteobacteria</taxon>
        <taxon>Burkholderiales</taxon>
        <taxon>Burkholderiaceae</taxon>
        <taxon>Burkholderia</taxon>
        <taxon>Burkholderia cepacia complex</taxon>
    </lineage>
</organism>
<dbReference type="AlphaFoldDB" id="A0A8I1ANH0"/>
<dbReference type="RefSeq" id="WP_176129702.1">
    <property type="nucleotide sequence ID" value="NZ_CADDZZ010000002.1"/>
</dbReference>
<dbReference type="EMBL" id="JAEDXG010000014">
    <property type="protein sequence ID" value="MBH9697966.1"/>
    <property type="molecule type" value="Genomic_DNA"/>
</dbReference>
<evidence type="ECO:0000313" key="2">
    <source>
        <dbReference type="Proteomes" id="UP000645612"/>
    </source>
</evidence>
<reference evidence="1" key="1">
    <citation type="submission" date="2020-12" db="EMBL/GenBank/DDBJ databases">
        <title>Burkholderia cepacia complex in Mexico.</title>
        <authorList>
            <person name="Estrada P."/>
        </authorList>
    </citation>
    <scope>NUCLEOTIDE SEQUENCE</scope>
    <source>
        <strain evidence="1">871</strain>
    </source>
</reference>
<protein>
    <submittedName>
        <fullName evidence="1">Plasmid mobilization relaxosome protein MobC</fullName>
    </submittedName>
</protein>
<evidence type="ECO:0000313" key="1">
    <source>
        <dbReference type="EMBL" id="MBH9697966.1"/>
    </source>
</evidence>
<accession>A0A8I1ANH0</accession>
<proteinExistence type="predicted"/>
<comment type="caution">
    <text evidence="1">The sequence shown here is derived from an EMBL/GenBank/DDBJ whole genome shotgun (WGS) entry which is preliminary data.</text>
</comment>
<gene>
    <name evidence="1" type="primary">mobC</name>
    <name evidence="1" type="ORF">JAO13_16135</name>
</gene>